<gene>
    <name evidence="2" type="primary">pldB</name>
    <name evidence="2" type="ORF">PbB2_02681</name>
</gene>
<dbReference type="OrthoDB" id="9788260at2"/>
<dbReference type="InterPro" id="IPR051044">
    <property type="entry name" value="MAG_DAG_Lipase"/>
</dbReference>
<dbReference type="SUPFAM" id="SSF53474">
    <property type="entry name" value="alpha/beta-Hydrolases"/>
    <property type="match status" value="1"/>
</dbReference>
<proteinExistence type="predicted"/>
<sequence>MQLVQDPLVDNLKGLEVFRVTGPDDKMIRAAFIASSAEKPRGSVILAPGRTEYIEKYAETITDLLARGFHVLTVDHRGQGWSDRLGSTHFAGHLDSFTKAAEHLARAVEAVSDRLTGRRVLLSHSMGGAICLEALLVDAIPNVVGAAFSAPMWGILGPPGMKLLAKSLVVAGKAKDVAPSLPTMWQPEAFEANQVTHDLKRFARNNALMLAEPALQIGGPTNGWLDEAFKALASFTPARLSRLNMPILVVSAEGETIVDNSSHVRICGQLPNAQLRIIPGARHELLNETDAIRDQFWSLFDSWVGPLLAE</sequence>
<dbReference type="Gene3D" id="3.40.50.1820">
    <property type="entry name" value="alpha/beta hydrolase"/>
    <property type="match status" value="1"/>
</dbReference>
<dbReference type="InterPro" id="IPR029058">
    <property type="entry name" value="AB_hydrolase_fold"/>
</dbReference>
<keyword evidence="2" id="KW-0378">Hydrolase</keyword>
<name>A0A2P2ED43_9PROT</name>
<reference evidence="2 3" key="1">
    <citation type="journal article" date="2018" name="Genome Announc.">
        <title>Draft Genome Sequence of "Candidatus Phycosocius bacilliformis," an Alphaproteobacterial Ectosymbiont of the Hydrocarbon-Producing Green Alga Botryococcus braunii.</title>
        <authorList>
            <person name="Tanabe Y."/>
            <person name="Yamaguchi H."/>
            <person name="Watanabe M.M."/>
        </authorList>
    </citation>
    <scope>NUCLEOTIDE SEQUENCE [LARGE SCALE GENOMIC DNA]</scope>
    <source>
        <strain evidence="2 3">BOTRYCO-2</strain>
    </source>
</reference>
<evidence type="ECO:0000313" key="3">
    <source>
        <dbReference type="Proteomes" id="UP000245086"/>
    </source>
</evidence>
<evidence type="ECO:0000313" key="2">
    <source>
        <dbReference type="EMBL" id="GBF58989.1"/>
    </source>
</evidence>
<dbReference type="EC" id="3.1.1.5" evidence="2"/>
<comment type="caution">
    <text evidence="2">The sequence shown here is derived from an EMBL/GenBank/DDBJ whole genome shotgun (WGS) entry which is preliminary data.</text>
</comment>
<evidence type="ECO:0000259" key="1">
    <source>
        <dbReference type="Pfam" id="PF12146"/>
    </source>
</evidence>
<dbReference type="PANTHER" id="PTHR11614">
    <property type="entry name" value="PHOSPHOLIPASE-RELATED"/>
    <property type="match status" value="1"/>
</dbReference>
<dbReference type="Pfam" id="PF12146">
    <property type="entry name" value="Hydrolase_4"/>
    <property type="match status" value="1"/>
</dbReference>
<feature type="domain" description="Serine aminopeptidase S33" evidence="1">
    <location>
        <begin position="39"/>
        <end position="290"/>
    </location>
</feature>
<organism evidence="2 3">
    <name type="scientific">Candidatus Phycosocius bacilliformis</name>
    <dbReference type="NCBI Taxonomy" id="1445552"/>
    <lineage>
        <taxon>Bacteria</taxon>
        <taxon>Pseudomonadati</taxon>
        <taxon>Pseudomonadota</taxon>
        <taxon>Alphaproteobacteria</taxon>
        <taxon>Caulobacterales</taxon>
        <taxon>Caulobacterales incertae sedis</taxon>
        <taxon>Candidatus Phycosocius</taxon>
    </lineage>
</organism>
<dbReference type="InterPro" id="IPR022742">
    <property type="entry name" value="Hydrolase_4"/>
</dbReference>
<dbReference type="Proteomes" id="UP000245086">
    <property type="component" value="Unassembled WGS sequence"/>
</dbReference>
<protein>
    <submittedName>
        <fullName evidence="2">Lysophospholipase L2</fullName>
        <ecNumber evidence="2">3.1.1.5</ecNumber>
    </submittedName>
</protein>
<accession>A0A2P2ED43</accession>
<dbReference type="EMBL" id="BFBR01000009">
    <property type="protein sequence ID" value="GBF58989.1"/>
    <property type="molecule type" value="Genomic_DNA"/>
</dbReference>
<dbReference type="RefSeq" id="WP_108985848.1">
    <property type="nucleotide sequence ID" value="NZ_BFBR01000009.1"/>
</dbReference>
<keyword evidence="3" id="KW-1185">Reference proteome</keyword>
<dbReference type="GO" id="GO:0004622">
    <property type="term" value="F:phosphatidylcholine lysophospholipase activity"/>
    <property type="evidence" value="ECO:0007669"/>
    <property type="project" value="UniProtKB-EC"/>
</dbReference>
<dbReference type="AlphaFoldDB" id="A0A2P2ED43"/>